<reference evidence="1" key="1">
    <citation type="submission" date="2015-12" db="EMBL/GenBank/DDBJ databases">
        <title>Update maize B73 reference genome by single molecule sequencing technologies.</title>
        <authorList>
            <consortium name="Maize Genome Sequencing Project"/>
            <person name="Ware D."/>
        </authorList>
    </citation>
    <scope>NUCLEOTIDE SEQUENCE [LARGE SCALE GENOMIC DNA]</scope>
    <source>
        <tissue evidence="1">Seedling</tissue>
    </source>
</reference>
<dbReference type="AlphaFoldDB" id="A0A1D6EDD1"/>
<sequence length="110" mass="12215">MPPPPHDIAHPLFSLPSLSAVDVRSPGAIACAWLPPSLAPRWTSRLVWGHGSPTDRGSRRLMRTFSVSSICRNVLRRLGAFMLVNLPKKKGVLRLQMLVVCLRLSLQPKQ</sequence>
<accession>A0A1D6EDD1</accession>
<protein>
    <submittedName>
        <fullName evidence="1">Uncharacterized protein</fullName>
    </submittedName>
</protein>
<gene>
    <name evidence="1" type="ORF">ZEAMMB73_Zm00001d004088</name>
</gene>
<organism evidence="1">
    <name type="scientific">Zea mays</name>
    <name type="common">Maize</name>
    <dbReference type="NCBI Taxonomy" id="4577"/>
    <lineage>
        <taxon>Eukaryota</taxon>
        <taxon>Viridiplantae</taxon>
        <taxon>Streptophyta</taxon>
        <taxon>Embryophyta</taxon>
        <taxon>Tracheophyta</taxon>
        <taxon>Spermatophyta</taxon>
        <taxon>Magnoliopsida</taxon>
        <taxon>Liliopsida</taxon>
        <taxon>Poales</taxon>
        <taxon>Poaceae</taxon>
        <taxon>PACMAD clade</taxon>
        <taxon>Panicoideae</taxon>
        <taxon>Andropogonodae</taxon>
        <taxon>Andropogoneae</taxon>
        <taxon>Tripsacinae</taxon>
        <taxon>Zea</taxon>
    </lineage>
</organism>
<evidence type="ECO:0000313" key="1">
    <source>
        <dbReference type="EMBL" id="ONM18299.1"/>
    </source>
</evidence>
<name>A0A1D6EDD1_MAIZE</name>
<proteinExistence type="predicted"/>
<dbReference type="EMBL" id="CM007648">
    <property type="protein sequence ID" value="ONM18299.1"/>
    <property type="molecule type" value="Genomic_DNA"/>
</dbReference>
<dbReference type="ExpressionAtlas" id="A0A1D6EDD1">
    <property type="expression patterns" value="baseline"/>
</dbReference>